<feature type="region of interest" description="Disordered" evidence="1">
    <location>
        <begin position="16"/>
        <end position="51"/>
    </location>
</feature>
<feature type="region of interest" description="Disordered" evidence="1">
    <location>
        <begin position="669"/>
        <end position="690"/>
    </location>
</feature>
<evidence type="ECO:0000313" key="3">
    <source>
        <dbReference type="EMBL" id="SPC75511.1"/>
    </source>
</evidence>
<organism evidence="3">
    <name type="scientific">Fagus sylvatica</name>
    <name type="common">Beechnut</name>
    <dbReference type="NCBI Taxonomy" id="28930"/>
    <lineage>
        <taxon>Eukaryota</taxon>
        <taxon>Viridiplantae</taxon>
        <taxon>Streptophyta</taxon>
        <taxon>Embryophyta</taxon>
        <taxon>Tracheophyta</taxon>
        <taxon>Spermatophyta</taxon>
        <taxon>Magnoliopsida</taxon>
        <taxon>eudicotyledons</taxon>
        <taxon>Gunneridae</taxon>
        <taxon>Pentapetalae</taxon>
        <taxon>rosids</taxon>
        <taxon>fabids</taxon>
        <taxon>Fagales</taxon>
        <taxon>Fagaceae</taxon>
        <taxon>Fagus</taxon>
    </lineage>
</organism>
<dbReference type="InterPro" id="IPR044824">
    <property type="entry name" value="MAIN-like"/>
</dbReference>
<dbReference type="PANTHER" id="PTHR46033">
    <property type="entry name" value="PROTEIN MAIN-LIKE 2"/>
    <property type="match status" value="1"/>
</dbReference>
<dbReference type="AlphaFoldDB" id="A0A2N9ELB1"/>
<name>A0A2N9ELB1_FAGSY</name>
<dbReference type="EMBL" id="OIVN01000164">
    <property type="protein sequence ID" value="SPC75511.1"/>
    <property type="molecule type" value="Genomic_DNA"/>
</dbReference>
<proteinExistence type="predicted"/>
<evidence type="ECO:0000259" key="2">
    <source>
        <dbReference type="Pfam" id="PF10536"/>
    </source>
</evidence>
<feature type="compositionally biased region" description="Low complexity" evidence="1">
    <location>
        <begin position="671"/>
        <end position="683"/>
    </location>
</feature>
<feature type="region of interest" description="Disordered" evidence="1">
    <location>
        <begin position="510"/>
        <end position="572"/>
    </location>
</feature>
<accession>A0A2N9ELB1</accession>
<evidence type="ECO:0000256" key="1">
    <source>
        <dbReference type="SAM" id="MobiDB-lite"/>
    </source>
</evidence>
<sequence>MASSSRRSVRRCREILFSEGDPPISGKAATPRGGEDDSGSPNSGSEPMEPVEEVLGRPTVDHGTEVVRVGVADCPAIGWEAWVDGELADRGFCGRLEQVSVLRSILISRSSNMFQDAEALRQLVRRLCPSSHTFFFAHSELTVTLENIENHWLLPILGDQDPAEIELSPEELRIEAALADYIRRKKTSLGTQAARFTSWMEHFKREKDASIRKAVFVAYWLSKCIFGEHPAYSIKPLYFSIAMKIVAGVCFPLAPLLLEHALDYITKGRKPYEGRNKFANMLERVAAHVGDFKGDVSAVFRWVGCNFYYHSLIHFLDREDKVCWRPCRVTHRGFTYDSVMSGFQNVEAQDYTLIAQDMRSLTFLSATNAGWLPVLSPGRLQFTAYCAHRVRRQFGFDQEVPAVMGIVASEILTINPFLKTRAFAYWSGVAPRVVIPSSKRIGIYTEAMSNYWRDLMAEMVEFRNSGRGDISHLLQACVSPLPHPQELRWMLFGDHHPSWWLKDRPHVSAPGKVASNKGKRTASTGTPTAKGGQSSKSKKREAPSRDSPTQSPLPMEESAAQGVFAPVSKKPIRKTRAGKRTFVPPAFPSMPTSIGARIAARKSTRNIVYSEKRSKQRANTLNRVPIVIPDDLDSSSSSGDGTESFEATAERVGGEDVEIDAAGTVSEEETIAAQAASTEETTAPDVSSGEGVVMAEASTNEDLVSMDELEATEASSDDVSTASANAIRIAETTPVTITSSGGTAQGNPSRSGSHTDPTLFDSSPSTLHYVRRARGGSMVSTDSERTISTTSRVPTPPSPLHESGGIASTPIVIVAVLSAVASVQGYEAASVAAAVVPGSEEVLVHISDVLEGNTIGDTPVENIVVGTDLGMGVTQIGHAKAAANADPDLADVTLGSDIPAMEGTLAQDPVDDVFVENMANTQNSYDEVLAEIEEYAADAQAVDLEVAALVAAHMSPIETTGSGNEAVAKEERRHQTTAVESTIRGQSGYCLLPGLPHWDHLSLLIWITSSESLTGCRLEDVTENHILEWKAVVQEITREGFKFSFILDYLRRLAHDMFSRRILVELRAVEAQAAALRDALNMVAPDPWDLAFAKRVFADHVIGSTLHDLLA</sequence>
<feature type="region of interest" description="Disordered" evidence="1">
    <location>
        <begin position="733"/>
        <end position="802"/>
    </location>
</feature>
<reference evidence="3" key="1">
    <citation type="submission" date="2018-02" db="EMBL/GenBank/DDBJ databases">
        <authorList>
            <person name="Cohen D.B."/>
            <person name="Kent A.D."/>
        </authorList>
    </citation>
    <scope>NUCLEOTIDE SEQUENCE</scope>
</reference>
<dbReference type="Pfam" id="PF10536">
    <property type="entry name" value="PMD"/>
    <property type="match status" value="1"/>
</dbReference>
<feature type="compositionally biased region" description="Polar residues" evidence="1">
    <location>
        <begin position="733"/>
        <end position="766"/>
    </location>
</feature>
<gene>
    <name evidence="3" type="ORF">FSB_LOCUS3393</name>
</gene>
<protein>
    <recommendedName>
        <fullName evidence="2">Aminotransferase-like plant mobile domain-containing protein</fullName>
    </recommendedName>
</protein>
<feature type="domain" description="Aminotransferase-like plant mobile" evidence="2">
    <location>
        <begin position="110"/>
        <end position="259"/>
    </location>
</feature>
<feature type="compositionally biased region" description="Polar residues" evidence="1">
    <location>
        <begin position="521"/>
        <end position="535"/>
    </location>
</feature>
<dbReference type="InterPro" id="IPR019557">
    <property type="entry name" value="AminoTfrase-like_pln_mobile"/>
</dbReference>
<dbReference type="PANTHER" id="PTHR46033:SF80">
    <property type="entry name" value="PROTEIN MAIN-LIKE 2-LIKE"/>
    <property type="match status" value="1"/>
</dbReference>
<dbReference type="GO" id="GO:0010073">
    <property type="term" value="P:meristem maintenance"/>
    <property type="evidence" value="ECO:0007669"/>
    <property type="project" value="InterPro"/>
</dbReference>
<feature type="region of interest" description="Disordered" evidence="1">
    <location>
        <begin position="629"/>
        <end position="653"/>
    </location>
</feature>